<dbReference type="AlphaFoldDB" id="A0A1M6KVL8"/>
<gene>
    <name evidence="1" type="ORF">SAMN04488028_101721</name>
</gene>
<sequence>MATNLELRSTYFYTEGMGSIPTATSPKPLNTASEISSVFKNKFAVATHISESIHRGIGKELASMTTNLSAKRLASKINSSLDNTSKYSLADIVDDLRGYDFNEESSFDALVKTKFCVKSGAHKGHAIFHVPAFIPINDIKVPKQATNFKISARLVSVSDFLIKTDSIEMLSPKADSKKGSFQSPMLPILQTSTEPMTAQLRLLETGPIAQNASTVLVIGVMFYRYEDKKFVALDEEGIISIRNVF</sequence>
<dbReference type="EMBL" id="FRAA01000001">
    <property type="protein sequence ID" value="SHJ62933.1"/>
    <property type="molecule type" value="Genomic_DNA"/>
</dbReference>
<keyword evidence="2" id="KW-1185">Reference proteome</keyword>
<proteinExistence type="predicted"/>
<reference evidence="2" key="1">
    <citation type="submission" date="2016-11" db="EMBL/GenBank/DDBJ databases">
        <authorList>
            <person name="Varghese N."/>
            <person name="Submissions S."/>
        </authorList>
    </citation>
    <scope>NUCLEOTIDE SEQUENCE [LARGE SCALE GENOMIC DNA]</scope>
    <source>
        <strain evidence="2">DSM 26134</strain>
    </source>
</reference>
<evidence type="ECO:0000313" key="1">
    <source>
        <dbReference type="EMBL" id="SHJ62933.1"/>
    </source>
</evidence>
<dbReference type="Proteomes" id="UP000184474">
    <property type="component" value="Unassembled WGS sequence"/>
</dbReference>
<organism evidence="1 2">
    <name type="scientific">Reichenbachiella agariperforans</name>
    <dbReference type="NCBI Taxonomy" id="156994"/>
    <lineage>
        <taxon>Bacteria</taxon>
        <taxon>Pseudomonadati</taxon>
        <taxon>Bacteroidota</taxon>
        <taxon>Cytophagia</taxon>
        <taxon>Cytophagales</taxon>
        <taxon>Reichenbachiellaceae</taxon>
        <taxon>Reichenbachiella</taxon>
    </lineage>
</organism>
<dbReference type="RefSeq" id="WP_073119459.1">
    <property type="nucleotide sequence ID" value="NZ_FRAA01000001.1"/>
</dbReference>
<name>A0A1M6KVL8_REIAG</name>
<protein>
    <submittedName>
        <fullName evidence="1">Uncharacterized protein</fullName>
    </submittedName>
</protein>
<accession>A0A1M6KVL8</accession>
<evidence type="ECO:0000313" key="2">
    <source>
        <dbReference type="Proteomes" id="UP000184474"/>
    </source>
</evidence>